<evidence type="ECO:0000256" key="3">
    <source>
        <dbReference type="ARBA" id="ARBA00022833"/>
    </source>
</evidence>
<name>A0A9Q0BUN0_9MUSC</name>
<dbReference type="EMBL" id="JAMKOV010000001">
    <property type="protein sequence ID" value="KAI8044449.1"/>
    <property type="molecule type" value="Genomic_DNA"/>
</dbReference>
<evidence type="ECO:0000259" key="4">
    <source>
        <dbReference type="Pfam" id="PF04500"/>
    </source>
</evidence>
<keyword evidence="2" id="KW-0863">Zinc-finger</keyword>
<dbReference type="Pfam" id="PF04500">
    <property type="entry name" value="FLYWCH"/>
    <property type="match status" value="1"/>
</dbReference>
<dbReference type="AlphaFoldDB" id="A0A9Q0BUN0"/>
<dbReference type="Gene3D" id="2.20.25.240">
    <property type="match status" value="1"/>
</dbReference>
<dbReference type="InterPro" id="IPR007588">
    <property type="entry name" value="Znf_FLYWCH"/>
</dbReference>
<evidence type="ECO:0000313" key="6">
    <source>
        <dbReference type="Proteomes" id="UP001059596"/>
    </source>
</evidence>
<evidence type="ECO:0000313" key="5">
    <source>
        <dbReference type="EMBL" id="KAI8044449.1"/>
    </source>
</evidence>
<accession>A0A9Q0BUN0</accession>
<feature type="domain" description="FLYWCH-type" evidence="4">
    <location>
        <begin position="70"/>
        <end position="135"/>
    </location>
</feature>
<reference evidence="5" key="1">
    <citation type="journal article" date="2023" name="Genome Biol. Evol.">
        <title>Long-read-based Genome Assembly of Drosophila gunungcola Reveals Fewer Chemosensory Genes in Flower-breeding Species.</title>
        <authorList>
            <person name="Negi A."/>
            <person name="Liao B.Y."/>
            <person name="Yeh S.D."/>
        </authorList>
    </citation>
    <scope>NUCLEOTIDE SEQUENCE</scope>
    <source>
        <strain evidence="5">Sukarami</strain>
    </source>
</reference>
<keyword evidence="6" id="KW-1185">Reference proteome</keyword>
<protein>
    <recommendedName>
        <fullName evidence="4">FLYWCH-type domain-containing protein</fullName>
    </recommendedName>
</protein>
<gene>
    <name evidence="5" type="ORF">M5D96_000608</name>
</gene>
<proteinExistence type="predicted"/>
<evidence type="ECO:0000256" key="2">
    <source>
        <dbReference type="ARBA" id="ARBA00022771"/>
    </source>
</evidence>
<dbReference type="Proteomes" id="UP001059596">
    <property type="component" value="Chromosome 3R"/>
</dbReference>
<evidence type="ECO:0000256" key="1">
    <source>
        <dbReference type="ARBA" id="ARBA00022723"/>
    </source>
</evidence>
<keyword evidence="1" id="KW-0479">Metal-binding</keyword>
<organism evidence="5 6">
    <name type="scientific">Drosophila gunungcola</name>
    <name type="common">fruit fly</name>
    <dbReference type="NCBI Taxonomy" id="103775"/>
    <lineage>
        <taxon>Eukaryota</taxon>
        <taxon>Metazoa</taxon>
        <taxon>Ecdysozoa</taxon>
        <taxon>Arthropoda</taxon>
        <taxon>Hexapoda</taxon>
        <taxon>Insecta</taxon>
        <taxon>Pterygota</taxon>
        <taxon>Neoptera</taxon>
        <taxon>Endopterygota</taxon>
        <taxon>Diptera</taxon>
        <taxon>Brachycera</taxon>
        <taxon>Muscomorpha</taxon>
        <taxon>Ephydroidea</taxon>
        <taxon>Drosophilidae</taxon>
        <taxon>Drosophila</taxon>
        <taxon>Sophophora</taxon>
    </lineage>
</organism>
<keyword evidence="3" id="KW-0862">Zinc</keyword>
<sequence length="158" mass="18002">MFLERVFGQTNCLSIANKMCSVLNVQRCIMASNVPSDLGNKIRYFAYSIAGQFIGDIPRGLWIEKHDYFFLRNQKQGFNLVFNGYMYKKEASFRATVNWICSDGNGKRLNENKCSARAITKFDGGIKLGKNAHNHPPRFLSGNVPAKLMPKDAFYPQY</sequence>
<comment type="caution">
    <text evidence="5">The sequence shown here is derived from an EMBL/GenBank/DDBJ whole genome shotgun (WGS) entry which is preliminary data.</text>
</comment>
<dbReference type="GO" id="GO:0008270">
    <property type="term" value="F:zinc ion binding"/>
    <property type="evidence" value="ECO:0007669"/>
    <property type="project" value="UniProtKB-KW"/>
</dbReference>